<dbReference type="PANTHER" id="PTHR21721">
    <property type="entry name" value="GH09876P-RELATED"/>
    <property type="match status" value="1"/>
</dbReference>
<dbReference type="OrthoDB" id="7943935at2759"/>
<proteinExistence type="evidence at transcript level"/>
<evidence type="ECO:0000259" key="2">
    <source>
        <dbReference type="Pfam" id="PF05444"/>
    </source>
</evidence>
<organism evidence="3">
    <name type="scientific">Ceratitis capitata</name>
    <name type="common">Mediterranean fruit fly</name>
    <name type="synonym">Tephritis capitata</name>
    <dbReference type="NCBI Taxonomy" id="7213"/>
    <lineage>
        <taxon>Eukaryota</taxon>
        <taxon>Metazoa</taxon>
        <taxon>Ecdysozoa</taxon>
        <taxon>Arthropoda</taxon>
        <taxon>Hexapoda</taxon>
        <taxon>Insecta</taxon>
        <taxon>Pterygota</taxon>
        <taxon>Neoptera</taxon>
        <taxon>Endopterygota</taxon>
        <taxon>Diptera</taxon>
        <taxon>Brachycera</taxon>
        <taxon>Muscomorpha</taxon>
        <taxon>Tephritoidea</taxon>
        <taxon>Tephritidae</taxon>
        <taxon>Ceratitis</taxon>
        <taxon>Ceratitis</taxon>
    </lineage>
</organism>
<reference evidence="3" key="2">
    <citation type="journal article" date="2014" name="BMC Genomics">
        <title>A genomic perspective to assessing quality of mass-reared SIT flies used in Mediterranean fruit fly (Ceratitis capitata) eradication in California.</title>
        <authorList>
            <person name="Calla B."/>
            <person name="Hall B."/>
            <person name="Hou S."/>
            <person name="Geib S.M."/>
        </authorList>
    </citation>
    <scope>NUCLEOTIDE SEQUENCE</scope>
</reference>
<protein>
    <recommendedName>
        <fullName evidence="2">DUF753 domain-containing protein</fullName>
    </recommendedName>
</protein>
<dbReference type="AlphaFoldDB" id="W8C352"/>
<accession>W8C352</accession>
<sequence>MYRRIEQLAVATLFALALLVQHSGATEQPRTCYTCEGINCQRTSIMKEQKCLNSLDYCVTVFSKFTVVQKGCSLEVPIELRRRCDANTVECHKCNTDRCNNLGQPNYLCLQCDSSNDANCANNVSALTPMRCSSPTASNSYCFVRYDGGVTTRGCSTTLTDQRSCYANANCLLCSPGDFKGCNSVDFQPGTRALRL</sequence>
<feature type="domain" description="DUF753" evidence="2">
    <location>
        <begin position="31"/>
        <end position="100"/>
    </location>
</feature>
<dbReference type="Pfam" id="PF05444">
    <property type="entry name" value="DUF753"/>
    <property type="match status" value="2"/>
</dbReference>
<reference evidence="3" key="1">
    <citation type="submission" date="2013-07" db="EMBL/GenBank/DDBJ databases">
        <authorList>
            <person name="Geib S."/>
        </authorList>
    </citation>
    <scope>NUCLEOTIDE SEQUENCE</scope>
</reference>
<name>W8C352_CERCA</name>
<dbReference type="PANTHER" id="PTHR21721:SF26">
    <property type="entry name" value="DUF753 DOMAIN-CONTAINING PROTEIN-RELATED"/>
    <property type="match status" value="1"/>
</dbReference>
<evidence type="ECO:0000256" key="1">
    <source>
        <dbReference type="SAM" id="SignalP"/>
    </source>
</evidence>
<feature type="signal peptide" evidence="1">
    <location>
        <begin position="1"/>
        <end position="25"/>
    </location>
</feature>
<feature type="chain" id="PRO_5004908796" description="DUF753 domain-containing protein" evidence="1">
    <location>
        <begin position="26"/>
        <end position="196"/>
    </location>
</feature>
<feature type="domain" description="DUF753" evidence="2">
    <location>
        <begin position="109"/>
        <end position="183"/>
    </location>
</feature>
<evidence type="ECO:0000313" key="3">
    <source>
        <dbReference type="EMBL" id="JAC03674.1"/>
    </source>
</evidence>
<dbReference type="EMBL" id="GAMC01002882">
    <property type="protein sequence ID" value="JAC03674.1"/>
    <property type="molecule type" value="mRNA"/>
</dbReference>
<keyword evidence="1" id="KW-0732">Signal</keyword>
<dbReference type="InterPro" id="IPR008472">
    <property type="entry name" value="DUF753"/>
</dbReference>